<feature type="transmembrane region" description="Helical" evidence="2">
    <location>
        <begin position="29"/>
        <end position="51"/>
    </location>
</feature>
<evidence type="ECO:0000256" key="2">
    <source>
        <dbReference type="SAM" id="Phobius"/>
    </source>
</evidence>
<reference evidence="5" key="1">
    <citation type="submission" date="2018-05" db="EMBL/GenBank/DDBJ databases">
        <title>Genome sequencing of Phenylobacterium sp. HYN0004.</title>
        <authorList>
            <person name="Yi H."/>
            <person name="Baek C."/>
        </authorList>
    </citation>
    <scope>NUCLEOTIDE SEQUENCE [LARGE SCALE GENOMIC DNA]</scope>
    <source>
        <strain evidence="5">HYN0004</strain>
    </source>
</reference>
<keyword evidence="2" id="KW-0812">Transmembrane</keyword>
<protein>
    <submittedName>
        <fullName evidence="4">Sporulation protein</fullName>
    </submittedName>
</protein>
<dbReference type="Gene3D" id="3.30.70.1070">
    <property type="entry name" value="Sporulation related repeat"/>
    <property type="match status" value="1"/>
</dbReference>
<keyword evidence="5" id="KW-1185">Reference proteome</keyword>
<evidence type="ECO:0000256" key="1">
    <source>
        <dbReference type="SAM" id="MobiDB-lite"/>
    </source>
</evidence>
<evidence type="ECO:0000259" key="3">
    <source>
        <dbReference type="PROSITE" id="PS51724"/>
    </source>
</evidence>
<dbReference type="InterPro" id="IPR036680">
    <property type="entry name" value="SPOR-like_sf"/>
</dbReference>
<feature type="compositionally biased region" description="Pro residues" evidence="1">
    <location>
        <begin position="133"/>
        <end position="147"/>
    </location>
</feature>
<dbReference type="Proteomes" id="UP000247763">
    <property type="component" value="Chromosome"/>
</dbReference>
<evidence type="ECO:0000313" key="5">
    <source>
        <dbReference type="Proteomes" id="UP000247763"/>
    </source>
</evidence>
<dbReference type="PROSITE" id="PS51724">
    <property type="entry name" value="SPOR"/>
    <property type="match status" value="1"/>
</dbReference>
<gene>
    <name evidence="4" type="ORF">HYN04_07845</name>
</gene>
<feature type="compositionally biased region" description="Pro residues" evidence="1">
    <location>
        <begin position="98"/>
        <end position="120"/>
    </location>
</feature>
<keyword evidence="2" id="KW-1133">Transmembrane helix</keyword>
<dbReference type="KEGG" id="phb:HYN04_07845"/>
<feature type="domain" description="SPOR" evidence="3">
    <location>
        <begin position="194"/>
        <end position="274"/>
    </location>
</feature>
<feature type="region of interest" description="Disordered" evidence="1">
    <location>
        <begin position="96"/>
        <end position="202"/>
    </location>
</feature>
<dbReference type="AlphaFoldDB" id="A0A2Z3HR31"/>
<feature type="compositionally biased region" description="Pro residues" evidence="1">
    <location>
        <begin position="178"/>
        <end position="191"/>
    </location>
</feature>
<dbReference type="SUPFAM" id="SSF110997">
    <property type="entry name" value="Sporulation related repeat"/>
    <property type="match status" value="1"/>
</dbReference>
<feature type="region of interest" description="Disordered" evidence="1">
    <location>
        <begin position="1"/>
        <end position="23"/>
    </location>
</feature>
<proteinExistence type="predicted"/>
<sequence length="274" mass="27631">MSDHDRGGPPHDEPLAFDRRDRPAARDPAPLTLILSVLLLLALAAAIFAFYRGGLSEGARAPKAIGAPVGELRAAPPAGEGDVDPAAGLKIYQQAEGEPPPLQPNFTPPPEQPLPRPTAPAPAVVAPPAAVAAPPPAPPVASPPPAPVTVLPKTPAPEPAKPAAPPAKAEPKPEPKPAAKPPAAAPAPVPAKPAAAGGPSSVQIGAFSSAAIAEKEWSAAVAKGGGSGRGKRIEKVERDGSTLFRTTVTGFPDRASAQAFCDRLKSAGKSCFVR</sequence>
<dbReference type="InterPro" id="IPR007730">
    <property type="entry name" value="SPOR-like_dom"/>
</dbReference>
<keyword evidence="2" id="KW-0472">Membrane</keyword>
<dbReference type="Pfam" id="PF05036">
    <property type="entry name" value="SPOR"/>
    <property type="match status" value="1"/>
</dbReference>
<name>A0A2Z3HR31_9CAUL</name>
<accession>A0A2Z3HR31</accession>
<dbReference type="EMBL" id="CP029479">
    <property type="protein sequence ID" value="AWM77682.1"/>
    <property type="molecule type" value="Genomic_DNA"/>
</dbReference>
<feature type="compositionally biased region" description="Low complexity" evidence="1">
    <location>
        <begin position="121"/>
        <end position="132"/>
    </location>
</feature>
<dbReference type="GO" id="GO:0042834">
    <property type="term" value="F:peptidoglycan binding"/>
    <property type="evidence" value="ECO:0007669"/>
    <property type="project" value="InterPro"/>
</dbReference>
<organism evidence="4 5">
    <name type="scientific">Phenylobacterium parvum</name>
    <dbReference type="NCBI Taxonomy" id="2201350"/>
    <lineage>
        <taxon>Bacteria</taxon>
        <taxon>Pseudomonadati</taxon>
        <taxon>Pseudomonadota</taxon>
        <taxon>Alphaproteobacteria</taxon>
        <taxon>Caulobacterales</taxon>
        <taxon>Caulobacteraceae</taxon>
        <taxon>Phenylobacterium</taxon>
    </lineage>
</organism>
<evidence type="ECO:0000313" key="4">
    <source>
        <dbReference type="EMBL" id="AWM77682.1"/>
    </source>
</evidence>
<dbReference type="PRINTS" id="PR01217">
    <property type="entry name" value="PRICHEXTENSN"/>
</dbReference>
<dbReference type="RefSeq" id="WP_110450249.1">
    <property type="nucleotide sequence ID" value="NZ_CP029479.1"/>
</dbReference>
<dbReference type="OrthoDB" id="8479416at2"/>
<feature type="compositionally biased region" description="Pro residues" evidence="1">
    <location>
        <begin position="154"/>
        <end position="165"/>
    </location>
</feature>